<dbReference type="InterPro" id="IPR007462">
    <property type="entry name" value="COV1-like"/>
</dbReference>
<proteinExistence type="predicted"/>
<accession>A0A2T5V8E5</accession>
<dbReference type="Proteomes" id="UP000244081">
    <property type="component" value="Unassembled WGS sequence"/>
</dbReference>
<keyword evidence="2" id="KW-0472">Membrane</keyword>
<comment type="caution">
    <text evidence="3">The sequence shown here is derived from an EMBL/GenBank/DDBJ whole genome shotgun (WGS) entry which is preliminary data.</text>
</comment>
<feature type="transmembrane region" description="Helical" evidence="2">
    <location>
        <begin position="72"/>
        <end position="94"/>
    </location>
</feature>
<dbReference type="PANTHER" id="PTHR31876">
    <property type="entry name" value="COV-LIKE PROTEIN 1"/>
    <property type="match status" value="1"/>
</dbReference>
<evidence type="ECO:0000313" key="3">
    <source>
        <dbReference type="EMBL" id="PTW60010.1"/>
    </source>
</evidence>
<sequence>MSGNPDPNTSGGIQPKATRPMARLRTYFLTGLVIAGPIGITLYLSWSLIQWIDGWVKPLLPIHYNPDTYLPFPVPGVGLIVSVSMLIIVGFLTANIAGRTLVSYGEQILGRMPLVRNLYSGLKQIFETVLSESGSSFKRAGMIEYPRKGLWAIVFLATDTKGEVAVKLDHADPDMISVFLPTTPNPTSGFLLFVPRHEVILLDMSVEEAAKLVISAGLVTPPYPPEQRKALPERAAKKGAMPKEPAEIEG</sequence>
<keyword evidence="2" id="KW-0812">Transmembrane</keyword>
<dbReference type="Pfam" id="PF04367">
    <property type="entry name" value="DUF502"/>
    <property type="match status" value="1"/>
</dbReference>
<keyword evidence="2" id="KW-1133">Transmembrane helix</keyword>
<evidence type="ECO:0000256" key="2">
    <source>
        <dbReference type="SAM" id="Phobius"/>
    </source>
</evidence>
<organism evidence="3 4">
    <name type="scientific">Breoghania corrubedonensis</name>
    <dbReference type="NCBI Taxonomy" id="665038"/>
    <lineage>
        <taxon>Bacteria</taxon>
        <taxon>Pseudomonadati</taxon>
        <taxon>Pseudomonadota</taxon>
        <taxon>Alphaproteobacteria</taxon>
        <taxon>Hyphomicrobiales</taxon>
        <taxon>Stappiaceae</taxon>
        <taxon>Breoghania</taxon>
    </lineage>
</organism>
<protein>
    <submittedName>
        <fullName evidence="3">Putative membrane protein</fullName>
    </submittedName>
</protein>
<dbReference type="PANTHER" id="PTHR31876:SF26">
    <property type="entry name" value="PROTEIN LIKE COV 2"/>
    <property type="match status" value="1"/>
</dbReference>
<evidence type="ECO:0000256" key="1">
    <source>
        <dbReference type="SAM" id="MobiDB-lite"/>
    </source>
</evidence>
<evidence type="ECO:0000313" key="4">
    <source>
        <dbReference type="Proteomes" id="UP000244081"/>
    </source>
</evidence>
<gene>
    <name evidence="3" type="ORF">C8N35_10510</name>
</gene>
<dbReference type="AlphaFoldDB" id="A0A2T5V8E5"/>
<name>A0A2T5V8E5_9HYPH</name>
<feature type="compositionally biased region" description="Basic and acidic residues" evidence="1">
    <location>
        <begin position="226"/>
        <end position="236"/>
    </location>
</feature>
<feature type="region of interest" description="Disordered" evidence="1">
    <location>
        <begin position="223"/>
        <end position="250"/>
    </location>
</feature>
<dbReference type="EMBL" id="QAYG01000005">
    <property type="protein sequence ID" value="PTW60010.1"/>
    <property type="molecule type" value="Genomic_DNA"/>
</dbReference>
<reference evidence="3 4" key="1">
    <citation type="submission" date="2018-04" db="EMBL/GenBank/DDBJ databases">
        <title>Genomic Encyclopedia of Archaeal and Bacterial Type Strains, Phase II (KMG-II): from individual species to whole genera.</title>
        <authorList>
            <person name="Goeker M."/>
        </authorList>
    </citation>
    <scope>NUCLEOTIDE SEQUENCE [LARGE SCALE GENOMIC DNA]</scope>
    <source>
        <strain evidence="3 4">DSM 23382</strain>
    </source>
</reference>
<feature type="transmembrane region" description="Helical" evidence="2">
    <location>
        <begin position="26"/>
        <end position="52"/>
    </location>
</feature>
<keyword evidence="4" id="KW-1185">Reference proteome</keyword>